<dbReference type="PROSITE" id="PS51564">
    <property type="entry name" value="SAM_ICMT"/>
    <property type="match status" value="1"/>
</dbReference>
<evidence type="ECO:0000256" key="10">
    <source>
        <dbReference type="RuleBase" id="RU362022"/>
    </source>
</evidence>
<feature type="transmembrane region" description="Helical" evidence="10">
    <location>
        <begin position="6"/>
        <end position="27"/>
    </location>
</feature>
<sequence>MGIIFIIFFCFSHAQQRHALFIIIIIIKSRINIHVHDQEMSTERGPERNLMRETALTGFFLGACFMFALVLICHSLWYTGSVEEYAAGVYILCIPVLFHMSEFLVAASLGRHNTHPDTFLLTHSGEYTAATSAAWIEFFLEWLLVPERWKVPRGTFAGWLLRLNYSTVTVAAVMAVAFYLVRVVGMLHCGRNFSLLIETERRASHVLVDNGIYAVLRHPAYFGFFWRTLCSQLVLANPLCLVLYAVVMWHFFSCRIAYEESVLEGEEFFGERYKAYKAKTMAGIPFIYSRRPECVCMCVSLFA</sequence>
<keyword evidence="10" id="KW-0256">Endoplasmic reticulum</keyword>
<gene>
    <name evidence="11" type="ORF">ECC02_001401</name>
</gene>
<dbReference type="EC" id="2.1.1.100" evidence="3 10"/>
<dbReference type="VEuPathDB" id="TriTrypDB:BCY84_14018"/>
<dbReference type="InterPro" id="IPR007269">
    <property type="entry name" value="ICMT_MeTrfase"/>
</dbReference>
<keyword evidence="8 10" id="KW-1133">Transmembrane helix</keyword>
<keyword evidence="7 10" id="KW-0812">Transmembrane</keyword>
<reference evidence="11 12" key="1">
    <citation type="journal article" date="2019" name="Genome Biol. Evol.">
        <title>Nanopore Sequencing Significantly Improves Genome Assembly of the Protozoan Parasite Trypanosoma cruzi.</title>
        <authorList>
            <person name="Diaz-Viraque F."/>
            <person name="Pita S."/>
            <person name="Greif G."/>
            <person name="de Souza R.C.M."/>
            <person name="Iraola G."/>
            <person name="Robello C."/>
        </authorList>
    </citation>
    <scope>NUCLEOTIDE SEQUENCE [LARGE SCALE GENOMIC DNA]</scope>
    <source>
        <strain evidence="11 12">Berenice</strain>
    </source>
</reference>
<evidence type="ECO:0000256" key="2">
    <source>
        <dbReference type="ARBA" id="ARBA00009140"/>
    </source>
</evidence>
<name>A0A7J6YG00_TRYCR</name>
<dbReference type="Gene3D" id="1.20.120.1630">
    <property type="match status" value="1"/>
</dbReference>
<feature type="transmembrane region" description="Helical" evidence="10">
    <location>
        <begin position="54"/>
        <end position="79"/>
    </location>
</feature>
<comment type="similarity">
    <text evidence="2 10">Belongs to the class VI-like SAM-binding methyltransferase superfamily. Isoprenylcysteine carboxyl methyltransferase family.</text>
</comment>
<comment type="catalytic activity">
    <reaction evidence="10">
        <text>[protein]-C-terminal S-[(2E,6E)-farnesyl]-L-cysteine + S-adenosyl-L-methionine = [protein]-C-terminal S-[(2E,6E)-farnesyl]-L-cysteine methyl ester + S-adenosyl-L-homocysteine</text>
        <dbReference type="Rhea" id="RHEA:21672"/>
        <dbReference type="Rhea" id="RHEA-COMP:12125"/>
        <dbReference type="Rhea" id="RHEA-COMP:12126"/>
        <dbReference type="ChEBI" id="CHEBI:57856"/>
        <dbReference type="ChEBI" id="CHEBI:59789"/>
        <dbReference type="ChEBI" id="CHEBI:90510"/>
        <dbReference type="ChEBI" id="CHEBI:90511"/>
        <dbReference type="EC" id="2.1.1.100"/>
    </reaction>
</comment>
<evidence type="ECO:0000256" key="6">
    <source>
        <dbReference type="ARBA" id="ARBA00022691"/>
    </source>
</evidence>
<evidence type="ECO:0000256" key="3">
    <source>
        <dbReference type="ARBA" id="ARBA00012151"/>
    </source>
</evidence>
<dbReference type="GO" id="GO:0032259">
    <property type="term" value="P:methylation"/>
    <property type="evidence" value="ECO:0007669"/>
    <property type="project" value="UniProtKB-KW"/>
</dbReference>
<dbReference type="Proteomes" id="UP000583944">
    <property type="component" value="Unassembled WGS sequence"/>
</dbReference>
<evidence type="ECO:0000313" key="12">
    <source>
        <dbReference type="Proteomes" id="UP000583944"/>
    </source>
</evidence>
<protein>
    <recommendedName>
        <fullName evidence="3 10">Protein-S-isoprenylcysteine O-methyltransferase</fullName>
        <ecNumber evidence="3 10">2.1.1.100</ecNumber>
    </recommendedName>
</protein>
<feature type="transmembrane region" description="Helical" evidence="10">
    <location>
        <begin position="165"/>
        <end position="185"/>
    </location>
</feature>
<evidence type="ECO:0000256" key="1">
    <source>
        <dbReference type="ARBA" id="ARBA00004141"/>
    </source>
</evidence>
<evidence type="ECO:0000256" key="7">
    <source>
        <dbReference type="ARBA" id="ARBA00022692"/>
    </source>
</evidence>
<dbReference type="PANTHER" id="PTHR12714:SF9">
    <property type="entry name" value="PROTEIN-S-ISOPRENYLCYSTEINE O-METHYLTRANSFERASE"/>
    <property type="match status" value="1"/>
</dbReference>
<accession>A0A7J6YG00</accession>
<dbReference type="EMBL" id="JABDHM010000006">
    <property type="protein sequence ID" value="KAF5225637.1"/>
    <property type="molecule type" value="Genomic_DNA"/>
</dbReference>
<comment type="subcellular location">
    <subcellularLocation>
        <location evidence="10">Endoplasmic reticulum membrane</location>
        <topology evidence="10">Multi-pass membrane protein</topology>
    </subcellularLocation>
    <subcellularLocation>
        <location evidence="1">Membrane</location>
        <topology evidence="1">Multi-pass membrane protein</topology>
    </subcellularLocation>
</comment>
<organism evidence="11 12">
    <name type="scientific">Trypanosoma cruzi</name>
    <dbReference type="NCBI Taxonomy" id="5693"/>
    <lineage>
        <taxon>Eukaryota</taxon>
        <taxon>Discoba</taxon>
        <taxon>Euglenozoa</taxon>
        <taxon>Kinetoplastea</taxon>
        <taxon>Metakinetoplastina</taxon>
        <taxon>Trypanosomatida</taxon>
        <taxon>Trypanosomatidae</taxon>
        <taxon>Trypanosoma</taxon>
        <taxon>Schizotrypanum</taxon>
    </lineage>
</organism>
<dbReference type="Pfam" id="PF04140">
    <property type="entry name" value="ICMT"/>
    <property type="match status" value="1"/>
</dbReference>
<dbReference type="PANTHER" id="PTHR12714">
    <property type="entry name" value="PROTEIN-S ISOPRENYLCYSTEINE O-METHYLTRANSFERASE"/>
    <property type="match status" value="1"/>
</dbReference>
<dbReference type="GO" id="GO:0005789">
    <property type="term" value="C:endoplasmic reticulum membrane"/>
    <property type="evidence" value="ECO:0007669"/>
    <property type="project" value="UniProtKB-SubCell"/>
</dbReference>
<feature type="transmembrane region" description="Helical" evidence="10">
    <location>
        <begin position="233"/>
        <end position="252"/>
    </location>
</feature>
<keyword evidence="6 10" id="KW-0949">S-adenosyl-L-methionine</keyword>
<dbReference type="GO" id="GO:0004671">
    <property type="term" value="F:protein C-terminal S-isoprenylcysteine carboxyl O-methyltransferase activity"/>
    <property type="evidence" value="ECO:0007669"/>
    <property type="project" value="UniProtKB-EC"/>
</dbReference>
<keyword evidence="4 10" id="KW-0489">Methyltransferase</keyword>
<evidence type="ECO:0000256" key="4">
    <source>
        <dbReference type="ARBA" id="ARBA00022603"/>
    </source>
</evidence>
<evidence type="ECO:0000256" key="5">
    <source>
        <dbReference type="ARBA" id="ARBA00022679"/>
    </source>
</evidence>
<evidence type="ECO:0000256" key="9">
    <source>
        <dbReference type="ARBA" id="ARBA00023136"/>
    </source>
</evidence>
<proteinExistence type="inferred from homology"/>
<dbReference type="InterPro" id="IPR025770">
    <property type="entry name" value="PPMT_MeTrfase"/>
</dbReference>
<feature type="transmembrane region" description="Helical" evidence="10">
    <location>
        <begin position="127"/>
        <end position="145"/>
    </location>
</feature>
<keyword evidence="9 10" id="KW-0472">Membrane</keyword>
<dbReference type="VEuPathDB" id="TriTrypDB:ECC02_001401"/>
<comment type="caution">
    <text evidence="11">The sequence shown here is derived from an EMBL/GenBank/DDBJ whole genome shotgun (WGS) entry which is preliminary data.</text>
</comment>
<keyword evidence="5" id="KW-0808">Transferase</keyword>
<evidence type="ECO:0000313" key="11">
    <source>
        <dbReference type="EMBL" id="KAF5225637.1"/>
    </source>
</evidence>
<feature type="transmembrane region" description="Helical" evidence="10">
    <location>
        <begin position="85"/>
        <end position="106"/>
    </location>
</feature>
<dbReference type="AlphaFoldDB" id="A0A7J6YG00"/>
<evidence type="ECO:0000256" key="8">
    <source>
        <dbReference type="ARBA" id="ARBA00022989"/>
    </source>
</evidence>